<feature type="compositionally biased region" description="Gly residues" evidence="2">
    <location>
        <begin position="7"/>
        <end position="19"/>
    </location>
</feature>
<evidence type="ECO:0000313" key="5">
    <source>
        <dbReference type="Proteomes" id="UP000826656"/>
    </source>
</evidence>
<feature type="domain" description="CCHC-type" evidence="3">
    <location>
        <begin position="32"/>
        <end position="46"/>
    </location>
</feature>
<keyword evidence="1" id="KW-0862">Zinc</keyword>
<reference evidence="4 5" key="1">
    <citation type="journal article" date="2021" name="bioRxiv">
        <title>Chromosome-scale and haplotype-resolved genome assembly of a tetraploid potato cultivar.</title>
        <authorList>
            <person name="Sun H."/>
            <person name="Jiao W.-B."/>
            <person name="Krause K."/>
            <person name="Campoy J.A."/>
            <person name="Goel M."/>
            <person name="Folz-Donahue K."/>
            <person name="Kukat C."/>
            <person name="Huettel B."/>
            <person name="Schneeberger K."/>
        </authorList>
    </citation>
    <scope>NUCLEOTIDE SEQUENCE [LARGE SCALE GENOMIC DNA]</scope>
    <source>
        <strain evidence="4">SolTubOtavaFocal</strain>
        <tissue evidence="4">Leaves</tissue>
    </source>
</reference>
<proteinExistence type="predicted"/>
<dbReference type="SMART" id="SM00343">
    <property type="entry name" value="ZnF_C2HC"/>
    <property type="match status" value="1"/>
</dbReference>
<accession>A0ABQ7WND8</accession>
<dbReference type="InterPro" id="IPR001878">
    <property type="entry name" value="Znf_CCHC"/>
</dbReference>
<evidence type="ECO:0000259" key="3">
    <source>
        <dbReference type="PROSITE" id="PS50158"/>
    </source>
</evidence>
<dbReference type="Proteomes" id="UP000826656">
    <property type="component" value="Unassembled WGS sequence"/>
</dbReference>
<dbReference type="InterPro" id="IPR036875">
    <property type="entry name" value="Znf_CCHC_sf"/>
</dbReference>
<protein>
    <recommendedName>
        <fullName evidence="3">CCHC-type domain-containing protein</fullName>
    </recommendedName>
</protein>
<evidence type="ECO:0000256" key="1">
    <source>
        <dbReference type="PROSITE-ProRule" id="PRU00047"/>
    </source>
</evidence>
<sequence length="100" mass="11305">MQSCIGGCQGKGNTGGEGGWKNQSSGKKFEGKCYNCKKKGHMAKDCHFPLRRSTRTRKQNSKYGNAAIAEELNEKEPETFEEAYQNLKWFKAMEEEIAMC</sequence>
<feature type="region of interest" description="Disordered" evidence="2">
    <location>
        <begin position="1"/>
        <end position="28"/>
    </location>
</feature>
<name>A0ABQ7WND8_SOLTU</name>
<dbReference type="PROSITE" id="PS50158">
    <property type="entry name" value="ZF_CCHC"/>
    <property type="match status" value="1"/>
</dbReference>
<organism evidence="4 5">
    <name type="scientific">Solanum tuberosum</name>
    <name type="common">Potato</name>
    <dbReference type="NCBI Taxonomy" id="4113"/>
    <lineage>
        <taxon>Eukaryota</taxon>
        <taxon>Viridiplantae</taxon>
        <taxon>Streptophyta</taxon>
        <taxon>Embryophyta</taxon>
        <taxon>Tracheophyta</taxon>
        <taxon>Spermatophyta</taxon>
        <taxon>Magnoliopsida</taxon>
        <taxon>eudicotyledons</taxon>
        <taxon>Gunneridae</taxon>
        <taxon>Pentapetalae</taxon>
        <taxon>asterids</taxon>
        <taxon>lamiids</taxon>
        <taxon>Solanales</taxon>
        <taxon>Solanaceae</taxon>
        <taxon>Solanoideae</taxon>
        <taxon>Solaneae</taxon>
        <taxon>Solanum</taxon>
    </lineage>
</organism>
<dbReference type="EMBL" id="JAIVGD010000001">
    <property type="protein sequence ID" value="KAH0782256.1"/>
    <property type="molecule type" value="Genomic_DNA"/>
</dbReference>
<evidence type="ECO:0000256" key="2">
    <source>
        <dbReference type="SAM" id="MobiDB-lite"/>
    </source>
</evidence>
<gene>
    <name evidence="4" type="ORF">KY290_001854</name>
</gene>
<dbReference type="Gene3D" id="4.10.60.10">
    <property type="entry name" value="Zinc finger, CCHC-type"/>
    <property type="match status" value="1"/>
</dbReference>
<keyword evidence="5" id="KW-1185">Reference proteome</keyword>
<evidence type="ECO:0000313" key="4">
    <source>
        <dbReference type="EMBL" id="KAH0782256.1"/>
    </source>
</evidence>
<dbReference type="SUPFAM" id="SSF57756">
    <property type="entry name" value="Retrovirus zinc finger-like domains"/>
    <property type="match status" value="1"/>
</dbReference>
<keyword evidence="1" id="KW-0863">Zinc-finger</keyword>
<dbReference type="Pfam" id="PF00098">
    <property type="entry name" value="zf-CCHC"/>
    <property type="match status" value="1"/>
</dbReference>
<comment type="caution">
    <text evidence="4">The sequence shown here is derived from an EMBL/GenBank/DDBJ whole genome shotgun (WGS) entry which is preliminary data.</text>
</comment>
<keyword evidence="1" id="KW-0479">Metal-binding</keyword>